<name>A0AA38LYY8_9CUCU</name>
<evidence type="ECO:0000313" key="2">
    <source>
        <dbReference type="EMBL" id="KAJ3615833.1"/>
    </source>
</evidence>
<evidence type="ECO:0000313" key="3">
    <source>
        <dbReference type="Proteomes" id="UP001168821"/>
    </source>
</evidence>
<feature type="region of interest" description="Disordered" evidence="1">
    <location>
        <begin position="52"/>
        <end position="122"/>
    </location>
</feature>
<dbReference type="EMBL" id="JALNTZ010003875">
    <property type="protein sequence ID" value="KAJ3615833.1"/>
    <property type="molecule type" value="Genomic_DNA"/>
</dbReference>
<proteinExistence type="predicted"/>
<dbReference type="AlphaFoldDB" id="A0AA38LYY8"/>
<reference evidence="2" key="1">
    <citation type="journal article" date="2023" name="G3 (Bethesda)">
        <title>Whole genome assemblies of Zophobas morio and Tenebrio molitor.</title>
        <authorList>
            <person name="Kaur S."/>
            <person name="Stinson S.A."/>
            <person name="diCenzo G.C."/>
        </authorList>
    </citation>
    <scope>NUCLEOTIDE SEQUENCE</scope>
    <source>
        <strain evidence="2">QUZm001</strain>
    </source>
</reference>
<sequence length="122" mass="13444">MTYNTARSHCYKAAKRLESKCKQLLGEQGLALTLTKQGDLPVAQSTASLLVDTGIVRERDSLRERRTRNRQKKSKMEENKIQSHKDADETTPNGDETDELSQPGPGSKPITRSSSAGGCILK</sequence>
<protein>
    <submittedName>
        <fullName evidence="2">Uncharacterized protein</fullName>
    </submittedName>
</protein>
<dbReference type="Proteomes" id="UP001168821">
    <property type="component" value="Unassembled WGS sequence"/>
</dbReference>
<feature type="compositionally biased region" description="Basic and acidic residues" evidence="1">
    <location>
        <begin position="55"/>
        <end position="64"/>
    </location>
</feature>
<organism evidence="2 3">
    <name type="scientific">Zophobas morio</name>
    <dbReference type="NCBI Taxonomy" id="2755281"/>
    <lineage>
        <taxon>Eukaryota</taxon>
        <taxon>Metazoa</taxon>
        <taxon>Ecdysozoa</taxon>
        <taxon>Arthropoda</taxon>
        <taxon>Hexapoda</taxon>
        <taxon>Insecta</taxon>
        <taxon>Pterygota</taxon>
        <taxon>Neoptera</taxon>
        <taxon>Endopterygota</taxon>
        <taxon>Coleoptera</taxon>
        <taxon>Polyphaga</taxon>
        <taxon>Cucujiformia</taxon>
        <taxon>Tenebrionidae</taxon>
        <taxon>Zophobas</taxon>
    </lineage>
</organism>
<keyword evidence="3" id="KW-1185">Reference proteome</keyword>
<gene>
    <name evidence="2" type="ORF">Zmor_012262</name>
</gene>
<comment type="caution">
    <text evidence="2">The sequence shown here is derived from an EMBL/GenBank/DDBJ whole genome shotgun (WGS) entry which is preliminary data.</text>
</comment>
<feature type="compositionally biased region" description="Basic and acidic residues" evidence="1">
    <location>
        <begin position="74"/>
        <end position="88"/>
    </location>
</feature>
<evidence type="ECO:0000256" key="1">
    <source>
        <dbReference type="SAM" id="MobiDB-lite"/>
    </source>
</evidence>
<accession>A0AA38LYY8</accession>